<keyword evidence="2" id="KW-1133">Transmembrane helix</keyword>
<reference evidence="3 4" key="1">
    <citation type="journal article" date="2015" name="Genome Announc.">
        <title>Complete Genome Sequence of Rat Cytomegalovirus Strain ALL-03 (Malaysian Strain).</title>
        <authorList>
            <person name="Balakrishnan K.N."/>
            <person name="Abdullah A.A."/>
            <person name="Camalxaman S.N."/>
            <person name="Quah Y.W."/>
            <person name="Abba Y."/>
            <person name="Hani H."/>
            <person name="Loh H.S."/>
            <person name="Kamal F.M."/>
            <person name="Zeenathul N.A."/>
            <person name="Aini I."/>
            <person name="Omar A.R."/>
            <person name="Noordin M.M."/>
            <person name="Mohd Azmi M.L."/>
        </authorList>
    </citation>
    <scope>NUCLEOTIDE SEQUENCE [LARGE SCALE GENOMIC DNA]</scope>
    <source>
        <strain evidence="3">ALL-03</strain>
    </source>
</reference>
<name>A0A0F6R6R4_RCMVE</name>
<evidence type="ECO:0000313" key="4">
    <source>
        <dbReference type="Proteomes" id="UP000105122"/>
    </source>
</evidence>
<gene>
    <name evidence="3" type="primary">a159</name>
</gene>
<dbReference type="EMBL" id="KP967684">
    <property type="protein sequence ID" value="AKE44309.1"/>
    <property type="molecule type" value="Genomic_DNA"/>
</dbReference>
<evidence type="ECO:0000256" key="2">
    <source>
        <dbReference type="SAM" id="Phobius"/>
    </source>
</evidence>
<feature type="region of interest" description="Disordered" evidence="1">
    <location>
        <begin position="95"/>
        <end position="149"/>
    </location>
</feature>
<protein>
    <submittedName>
        <fullName evidence="3">A159</fullName>
    </submittedName>
</protein>
<organism evidence="3 4">
    <name type="scientific">Rat cytomegalovirus ALL-03</name>
    <dbReference type="NCBI Taxonomy" id="1640278"/>
    <lineage>
        <taxon>Viruses</taxon>
        <taxon>Duplodnaviria</taxon>
        <taxon>Heunggongvirae</taxon>
        <taxon>Peploviricota</taxon>
        <taxon>Herviviricetes</taxon>
        <taxon>Herpesvirales</taxon>
        <taxon>Orthoherpesviridae</taxon>
        <taxon>Betaherpesvirinae</taxon>
        <taxon>Muromegalovirus</taxon>
        <taxon>Muromegalovirus muridbeta8</taxon>
        <taxon>Rat cytomegalovirus (isolate England)</taxon>
    </lineage>
</organism>
<proteinExistence type="predicted"/>
<keyword evidence="2" id="KW-0472">Membrane</keyword>
<evidence type="ECO:0000313" key="3">
    <source>
        <dbReference type="EMBL" id="AKE44309.1"/>
    </source>
</evidence>
<sequence length="452" mass="48897">MACIRYVTLLVGIFVTFTAGESDKCYYVPHIKIQMTASTNESNTTGSAMNVTTSSGTISVSAQSVTSNGVTTPAVSTASLTSVPSTSTSVAAVSTSTSNSSVSPTSISTLNGSTSVVSTSPMTTSMSATTEDTTEVSTEGPTSTSLPSTTVSPKVCNYTFTWEGFITGKNTTIVYMGMNDTKINFYSHMLDNLTKETEFMKGHFDYMKNLTTNYTKTENCSTVTVLLTYDCCYDPNSRSTCYFVQTVNGNVSISVYFNSSSGGTTFTQSKDTDYWTFFNSSTMCTFWSNMKDISSKWSRFKGYANSINSPLNAYGSTTIYPYNSTHLLVNCSVSAKDLYGVSLSWYSSEDDSTEKYNVSTWAVNVNGTGSGWSSIYVRNETVSNLKCYASSSSLWDSYLPVPYNGPVPLGSEIPFALIFAICLTLVVFILIGCVACCMFVCRRRDSASISAL</sequence>
<dbReference type="Proteomes" id="UP000105122">
    <property type="component" value="Segment"/>
</dbReference>
<keyword evidence="2" id="KW-0812">Transmembrane</keyword>
<accession>A0A0F6R6R4</accession>
<evidence type="ECO:0000256" key="1">
    <source>
        <dbReference type="SAM" id="MobiDB-lite"/>
    </source>
</evidence>
<feature type="transmembrane region" description="Helical" evidence="2">
    <location>
        <begin position="415"/>
        <end position="441"/>
    </location>
</feature>